<reference evidence="2 3" key="1">
    <citation type="journal article" date="2007" name="Genome Res.">
        <title>Genome characteristics of facultatively symbiotic Frankia sp. strains reflect host range and host plant biogeography.</title>
        <authorList>
            <person name="Normand P."/>
            <person name="Lapierre P."/>
            <person name="Tisa L.S."/>
            <person name="Gogarten J.P."/>
            <person name="Alloisio N."/>
            <person name="Bagnarol E."/>
            <person name="Bassi C.A."/>
            <person name="Berry A.M."/>
            <person name="Bickhart D.M."/>
            <person name="Choisne N."/>
            <person name="Couloux A."/>
            <person name="Cournoyer B."/>
            <person name="Cruveiller S."/>
            <person name="Daubin V."/>
            <person name="Demange N."/>
            <person name="Francino M.P."/>
            <person name="Goltsman E."/>
            <person name="Huang Y."/>
            <person name="Kopp O.R."/>
            <person name="Labarre L."/>
            <person name="Lapidus A."/>
            <person name="Lavire C."/>
            <person name="Marechal J."/>
            <person name="Martinez M."/>
            <person name="Mastronunzio J.E."/>
            <person name="Mullin B.C."/>
            <person name="Niemann J."/>
            <person name="Pujic P."/>
            <person name="Rawnsley T."/>
            <person name="Rouy Z."/>
            <person name="Schenowitz C."/>
            <person name="Sellstedt A."/>
            <person name="Tavares F."/>
            <person name="Tomkins J.P."/>
            <person name="Vallenet D."/>
            <person name="Valverde C."/>
            <person name="Wall L.G."/>
            <person name="Wang Y."/>
            <person name="Medigue C."/>
            <person name="Benson D.R."/>
        </authorList>
    </citation>
    <scope>NUCLEOTIDE SEQUENCE [LARGE SCALE GENOMIC DNA]</scope>
    <source>
        <strain evidence="3">DSM 45986 / CECT 9034 / ACN14a</strain>
    </source>
</reference>
<dbReference type="EMBL" id="CT573213">
    <property type="protein sequence ID" value="CAJ64621.1"/>
    <property type="molecule type" value="Genomic_DNA"/>
</dbReference>
<protein>
    <submittedName>
        <fullName evidence="2">Uncharacterized protein</fullName>
    </submittedName>
</protein>
<keyword evidence="3" id="KW-1185">Reference proteome</keyword>
<name>Q0RD53_FRAAA</name>
<evidence type="ECO:0000256" key="1">
    <source>
        <dbReference type="SAM" id="MobiDB-lite"/>
    </source>
</evidence>
<accession>Q0RD53</accession>
<dbReference type="HOGENOM" id="CLU_2478823_0_0_11"/>
<dbReference type="AlphaFoldDB" id="Q0RD53"/>
<proteinExistence type="predicted"/>
<evidence type="ECO:0000313" key="2">
    <source>
        <dbReference type="EMBL" id="CAJ64621.1"/>
    </source>
</evidence>
<dbReference type="Proteomes" id="UP000000657">
    <property type="component" value="Chromosome"/>
</dbReference>
<feature type="region of interest" description="Disordered" evidence="1">
    <location>
        <begin position="57"/>
        <end position="87"/>
    </location>
</feature>
<sequence>MPRDRMVEANRTGTAEARTYVRGPHRRTVRCPRLGFRAARGRPPAAVIDRARNRAEASVRSAPGMPSLSLGVMWPHSGLDSRHDDPG</sequence>
<evidence type="ECO:0000313" key="3">
    <source>
        <dbReference type="Proteomes" id="UP000000657"/>
    </source>
</evidence>
<gene>
    <name evidence="2" type="ordered locus">FRAAL5996</name>
</gene>
<dbReference type="KEGG" id="fal:FRAAL5996"/>
<organism evidence="2 3">
    <name type="scientific">Frankia alni (strain DSM 45986 / CECT 9034 / ACN14a)</name>
    <dbReference type="NCBI Taxonomy" id="326424"/>
    <lineage>
        <taxon>Bacteria</taxon>
        <taxon>Bacillati</taxon>
        <taxon>Actinomycetota</taxon>
        <taxon>Actinomycetes</taxon>
        <taxon>Frankiales</taxon>
        <taxon>Frankiaceae</taxon>
        <taxon>Frankia</taxon>
    </lineage>
</organism>